<comment type="subcellular location">
    <subcellularLocation>
        <location evidence="1">Mitochondrion inner membrane</location>
        <topology evidence="1">Single-pass membrane protein</topology>
    </subcellularLocation>
</comment>
<dbReference type="Proteomes" id="UP001220324">
    <property type="component" value="Unassembled WGS sequence"/>
</dbReference>
<organism evidence="12 13">
    <name type="scientific">Penicillium frequentans</name>
    <dbReference type="NCBI Taxonomy" id="3151616"/>
    <lineage>
        <taxon>Eukaryota</taxon>
        <taxon>Fungi</taxon>
        <taxon>Dikarya</taxon>
        <taxon>Ascomycota</taxon>
        <taxon>Pezizomycotina</taxon>
        <taxon>Eurotiomycetes</taxon>
        <taxon>Eurotiomycetidae</taxon>
        <taxon>Eurotiales</taxon>
        <taxon>Aspergillaceae</taxon>
        <taxon>Penicillium</taxon>
    </lineage>
</organism>
<evidence type="ECO:0000313" key="13">
    <source>
        <dbReference type="Proteomes" id="UP001220324"/>
    </source>
</evidence>
<keyword evidence="7" id="KW-0249">Electron transport</keyword>
<dbReference type="PANTHER" id="PTHR12980:SF0">
    <property type="entry name" value="CYTOCHROME B-C1 COMPLEX SUBUNIT 9"/>
    <property type="match status" value="1"/>
</dbReference>
<dbReference type="FunFam" id="1.20.5.260:FF:000001">
    <property type="entry name" value="Cytochrome b-c1 complex subunit 9"/>
    <property type="match status" value="1"/>
</dbReference>
<evidence type="ECO:0000256" key="3">
    <source>
        <dbReference type="ARBA" id="ARBA00022448"/>
    </source>
</evidence>
<dbReference type="SUPFAM" id="SSF81514">
    <property type="entry name" value="Subunit X (non-heme 7 kDa protein) of cytochrome bc1 complex (Ubiquinol-cytochrome c reductase)"/>
    <property type="match status" value="1"/>
</dbReference>
<sequence>MAGVCDYPFQWCFAPRKNLWLTAHNRSPTLSTSTSPHPRSDRMVAIVALKSNRCHLFAFRSLFRKNAVYLTAIFAGAFAFELSFDTASNKIWDSWNAGRQWKDIKPRYLTAAEEEEDE</sequence>
<dbReference type="EMBL" id="JAQIZZ010000005">
    <property type="protein sequence ID" value="KAJ5540836.1"/>
    <property type="molecule type" value="Genomic_DNA"/>
</dbReference>
<evidence type="ECO:0000256" key="1">
    <source>
        <dbReference type="ARBA" id="ARBA00004434"/>
    </source>
</evidence>
<dbReference type="AlphaFoldDB" id="A0AAD6CWQ5"/>
<keyword evidence="13" id="KW-1185">Reference proteome</keyword>
<evidence type="ECO:0000256" key="8">
    <source>
        <dbReference type="ARBA" id="ARBA00022989"/>
    </source>
</evidence>
<gene>
    <name evidence="12" type="ORF">N7494_005912</name>
</gene>
<keyword evidence="5" id="KW-0812">Transmembrane</keyword>
<name>A0AAD6CWQ5_9EURO</name>
<evidence type="ECO:0000256" key="6">
    <source>
        <dbReference type="ARBA" id="ARBA00022792"/>
    </source>
</evidence>
<proteinExistence type="inferred from homology"/>
<keyword evidence="4" id="KW-0679">Respiratory chain</keyword>
<dbReference type="InterPro" id="IPR008027">
    <property type="entry name" value="QCR9"/>
</dbReference>
<dbReference type="Pfam" id="PF05365">
    <property type="entry name" value="UCR_UQCRX_QCR9"/>
    <property type="match status" value="1"/>
</dbReference>
<comment type="similarity">
    <text evidence="2">Belongs to the UQCR10/QCR9 family.</text>
</comment>
<dbReference type="GO" id="GO:0005743">
    <property type="term" value="C:mitochondrial inner membrane"/>
    <property type="evidence" value="ECO:0007669"/>
    <property type="project" value="UniProtKB-SubCell"/>
</dbReference>
<keyword evidence="10" id="KW-0472">Membrane</keyword>
<dbReference type="PANTHER" id="PTHR12980">
    <property type="entry name" value="UBIQUINOL-CYTOCHROME C REDUCTASE COMPLEX, SUBUNIT X"/>
    <property type="match status" value="1"/>
</dbReference>
<reference evidence="12 13" key="1">
    <citation type="journal article" date="2023" name="IMA Fungus">
        <title>Comparative genomic study of the Penicillium genus elucidates a diverse pangenome and 15 lateral gene transfer events.</title>
        <authorList>
            <person name="Petersen C."/>
            <person name="Sorensen T."/>
            <person name="Nielsen M.R."/>
            <person name="Sondergaard T.E."/>
            <person name="Sorensen J.L."/>
            <person name="Fitzpatrick D.A."/>
            <person name="Frisvad J.C."/>
            <person name="Nielsen K.L."/>
        </authorList>
    </citation>
    <scope>NUCLEOTIDE SEQUENCE [LARGE SCALE GENOMIC DNA]</scope>
    <source>
        <strain evidence="12 13">IBT 35679</strain>
    </source>
</reference>
<dbReference type="InterPro" id="IPR036656">
    <property type="entry name" value="QCR9_sf"/>
</dbReference>
<evidence type="ECO:0000256" key="2">
    <source>
        <dbReference type="ARBA" id="ARBA00007856"/>
    </source>
</evidence>
<protein>
    <recommendedName>
        <fullName evidence="11">Complex III subunit 9</fullName>
    </recommendedName>
</protein>
<keyword evidence="6" id="KW-0999">Mitochondrion inner membrane</keyword>
<keyword evidence="3" id="KW-0813">Transport</keyword>
<evidence type="ECO:0000256" key="4">
    <source>
        <dbReference type="ARBA" id="ARBA00022660"/>
    </source>
</evidence>
<evidence type="ECO:0000256" key="7">
    <source>
        <dbReference type="ARBA" id="ARBA00022982"/>
    </source>
</evidence>
<evidence type="ECO:0000256" key="10">
    <source>
        <dbReference type="ARBA" id="ARBA00023136"/>
    </source>
</evidence>
<dbReference type="GO" id="GO:0045275">
    <property type="term" value="C:respiratory chain complex III"/>
    <property type="evidence" value="ECO:0007669"/>
    <property type="project" value="InterPro"/>
</dbReference>
<evidence type="ECO:0000256" key="11">
    <source>
        <dbReference type="ARBA" id="ARBA00044247"/>
    </source>
</evidence>
<dbReference type="GO" id="GO:0006122">
    <property type="term" value="P:mitochondrial electron transport, ubiquinol to cytochrome c"/>
    <property type="evidence" value="ECO:0007669"/>
    <property type="project" value="InterPro"/>
</dbReference>
<comment type="caution">
    <text evidence="12">The sequence shown here is derived from an EMBL/GenBank/DDBJ whole genome shotgun (WGS) entry which is preliminary data.</text>
</comment>
<dbReference type="Gene3D" id="1.20.5.260">
    <property type="entry name" value="Cytochrome b-c1 complex subunit 9"/>
    <property type="match status" value="1"/>
</dbReference>
<keyword evidence="9" id="KW-0496">Mitochondrion</keyword>
<evidence type="ECO:0000313" key="12">
    <source>
        <dbReference type="EMBL" id="KAJ5540836.1"/>
    </source>
</evidence>
<evidence type="ECO:0000256" key="5">
    <source>
        <dbReference type="ARBA" id="ARBA00022692"/>
    </source>
</evidence>
<keyword evidence="8" id="KW-1133">Transmembrane helix</keyword>
<evidence type="ECO:0000256" key="9">
    <source>
        <dbReference type="ARBA" id="ARBA00023128"/>
    </source>
</evidence>
<accession>A0AAD6CWQ5</accession>